<evidence type="ECO:0000256" key="1">
    <source>
        <dbReference type="SAM" id="Phobius"/>
    </source>
</evidence>
<reference evidence="2 3" key="1">
    <citation type="journal article" date="2019" name="Emerg. Microbes Infect.">
        <title>Comprehensive subspecies identification of 175 nontuberculous mycobacteria species based on 7547 genomic profiles.</title>
        <authorList>
            <person name="Matsumoto Y."/>
            <person name="Kinjo T."/>
            <person name="Motooka D."/>
            <person name="Nabeya D."/>
            <person name="Jung N."/>
            <person name="Uechi K."/>
            <person name="Horii T."/>
            <person name="Iida T."/>
            <person name="Fujita J."/>
            <person name="Nakamura S."/>
        </authorList>
    </citation>
    <scope>NUCLEOTIDE SEQUENCE [LARGE SCALE GENOMIC DNA]</scope>
    <source>
        <strain evidence="2 3">JCM 30996</strain>
    </source>
</reference>
<proteinExistence type="predicted"/>
<gene>
    <name evidence="2" type="ORF">MHIP_15560</name>
</gene>
<evidence type="ECO:0000313" key="2">
    <source>
        <dbReference type="EMBL" id="GFH01073.1"/>
    </source>
</evidence>
<feature type="transmembrane region" description="Helical" evidence="1">
    <location>
        <begin position="193"/>
        <end position="211"/>
    </location>
</feature>
<dbReference type="Proteomes" id="UP000465304">
    <property type="component" value="Unassembled WGS sequence"/>
</dbReference>
<accession>A0A7I9ZJR1</accession>
<protein>
    <recommendedName>
        <fullName evidence="4">DUF4386 domain-containing protein</fullName>
    </recommendedName>
</protein>
<comment type="caution">
    <text evidence="2">The sequence shown here is derived from an EMBL/GenBank/DDBJ whole genome shotgun (WGS) entry which is preliminary data.</text>
</comment>
<feature type="transmembrane region" description="Helical" evidence="1">
    <location>
        <begin position="171"/>
        <end position="187"/>
    </location>
</feature>
<keyword evidence="1" id="KW-0472">Membrane</keyword>
<feature type="transmembrane region" description="Helical" evidence="1">
    <location>
        <begin position="17"/>
        <end position="40"/>
    </location>
</feature>
<sequence>MTHPVDRHLRRLTTPRAAAFAGVAFALLFGAVLVLTRTALPQGAELGSQWVDGSESRLRFAVVLMPFAGIAFLWFIGVVRDGLGMLEDKFFTTVLIGSGLLFLAMTFAATAVGAGLLASKETLVGADNRTEVAAFGQGLLVALSNTYALRMAAVFMISLATIWLRTHLMPVWLVIVTYLVALSVLIASDINLWMTLAFPIWVLVVSLVLLVRRSPEHSPGTA</sequence>
<dbReference type="AlphaFoldDB" id="A0A7I9ZJR1"/>
<dbReference type="RefSeq" id="WP_163887923.1">
    <property type="nucleotide sequence ID" value="NZ_BLLB01000002.1"/>
</dbReference>
<dbReference type="EMBL" id="BLLB01000002">
    <property type="protein sequence ID" value="GFH01073.1"/>
    <property type="molecule type" value="Genomic_DNA"/>
</dbReference>
<keyword evidence="3" id="KW-1185">Reference proteome</keyword>
<feature type="transmembrane region" description="Helical" evidence="1">
    <location>
        <begin position="91"/>
        <end position="118"/>
    </location>
</feature>
<name>A0A7I9ZJR1_9MYCO</name>
<feature type="transmembrane region" description="Helical" evidence="1">
    <location>
        <begin position="138"/>
        <end position="164"/>
    </location>
</feature>
<keyword evidence="1" id="KW-1133">Transmembrane helix</keyword>
<keyword evidence="1" id="KW-0812">Transmembrane</keyword>
<evidence type="ECO:0000313" key="3">
    <source>
        <dbReference type="Proteomes" id="UP000465304"/>
    </source>
</evidence>
<feature type="transmembrane region" description="Helical" evidence="1">
    <location>
        <begin position="60"/>
        <end position="79"/>
    </location>
</feature>
<evidence type="ECO:0008006" key="4">
    <source>
        <dbReference type="Google" id="ProtNLM"/>
    </source>
</evidence>
<organism evidence="2 3">
    <name type="scientific">Mycolicibacterium hippocampi</name>
    <dbReference type="NCBI Taxonomy" id="659824"/>
    <lineage>
        <taxon>Bacteria</taxon>
        <taxon>Bacillati</taxon>
        <taxon>Actinomycetota</taxon>
        <taxon>Actinomycetes</taxon>
        <taxon>Mycobacteriales</taxon>
        <taxon>Mycobacteriaceae</taxon>
        <taxon>Mycolicibacterium</taxon>
    </lineage>
</organism>